<name>A0A074M9J7_ERYLO</name>
<sequence>MDVNIALEPDAIALVRAESSHQVLTRISELFASVYGLNADDVLEGLEQREALGSTGFGRGVAIPHCRLQTVTRPTLVVLKLDHPVDFKAADAVPVTIAFGLVSPENAGAIHLHALAAISRIMRDENMLNALGDAPDSEAVFAVLTNQFFGRDAA</sequence>
<dbReference type="RefSeq" id="WP_034960587.1">
    <property type="nucleotide sequence ID" value="NZ_JMIW01000005.1"/>
</dbReference>
<dbReference type="SUPFAM" id="SSF55804">
    <property type="entry name" value="Phoshotransferase/anion transport protein"/>
    <property type="match status" value="1"/>
</dbReference>
<keyword evidence="3" id="KW-1185">Reference proteome</keyword>
<gene>
    <name evidence="2" type="ORF">EH31_12430</name>
</gene>
<dbReference type="Gene3D" id="3.40.930.10">
    <property type="entry name" value="Mannitol-specific EII, Chain A"/>
    <property type="match status" value="1"/>
</dbReference>
<accession>A0A074M9J7</accession>
<dbReference type="AlphaFoldDB" id="A0A074M9J7"/>
<dbReference type="EMBL" id="JMIW01000005">
    <property type="protein sequence ID" value="KEO89445.1"/>
    <property type="molecule type" value="Genomic_DNA"/>
</dbReference>
<dbReference type="GO" id="GO:0030295">
    <property type="term" value="F:protein kinase activator activity"/>
    <property type="evidence" value="ECO:0007669"/>
    <property type="project" value="TreeGrafter"/>
</dbReference>
<dbReference type="InterPro" id="IPR051541">
    <property type="entry name" value="PTS_SugarTrans_NitroReg"/>
</dbReference>
<protein>
    <submittedName>
        <fullName evidence="2">PTS IIA-like nitrogen-regulatory protein PtsN</fullName>
    </submittedName>
</protein>
<dbReference type="eggNOG" id="COG1762">
    <property type="taxonomic scope" value="Bacteria"/>
</dbReference>
<dbReference type="Proteomes" id="UP000027647">
    <property type="component" value="Unassembled WGS sequence"/>
</dbReference>
<dbReference type="InterPro" id="IPR016152">
    <property type="entry name" value="PTrfase/Anion_transptr"/>
</dbReference>
<organism evidence="2 3">
    <name type="scientific">Erythrobacter longus</name>
    <dbReference type="NCBI Taxonomy" id="1044"/>
    <lineage>
        <taxon>Bacteria</taxon>
        <taxon>Pseudomonadati</taxon>
        <taxon>Pseudomonadota</taxon>
        <taxon>Alphaproteobacteria</taxon>
        <taxon>Sphingomonadales</taxon>
        <taxon>Erythrobacteraceae</taxon>
        <taxon>Erythrobacter/Porphyrobacter group</taxon>
        <taxon>Erythrobacter</taxon>
    </lineage>
</organism>
<dbReference type="PANTHER" id="PTHR47738">
    <property type="entry name" value="PTS SYSTEM FRUCTOSE-LIKE EIIA COMPONENT-RELATED"/>
    <property type="match status" value="1"/>
</dbReference>
<dbReference type="CDD" id="cd00211">
    <property type="entry name" value="PTS_IIA_fru"/>
    <property type="match status" value="1"/>
</dbReference>
<dbReference type="STRING" id="1044.EH31_12430"/>
<comment type="caution">
    <text evidence="2">The sequence shown here is derived from an EMBL/GenBank/DDBJ whole genome shotgun (WGS) entry which is preliminary data.</text>
</comment>
<evidence type="ECO:0000313" key="2">
    <source>
        <dbReference type="EMBL" id="KEO89445.1"/>
    </source>
</evidence>
<feature type="domain" description="PTS EIIA type-2" evidence="1">
    <location>
        <begin position="4"/>
        <end position="147"/>
    </location>
</feature>
<dbReference type="PROSITE" id="PS51094">
    <property type="entry name" value="PTS_EIIA_TYPE_2"/>
    <property type="match status" value="1"/>
</dbReference>
<evidence type="ECO:0000259" key="1">
    <source>
        <dbReference type="PROSITE" id="PS51094"/>
    </source>
</evidence>
<evidence type="ECO:0000313" key="3">
    <source>
        <dbReference type="Proteomes" id="UP000027647"/>
    </source>
</evidence>
<proteinExistence type="predicted"/>
<dbReference type="InterPro" id="IPR002178">
    <property type="entry name" value="PTS_EIIA_type-2_dom"/>
</dbReference>
<dbReference type="OrthoDB" id="95460at2"/>
<reference evidence="2 3" key="1">
    <citation type="submission" date="2014-04" db="EMBL/GenBank/DDBJ databases">
        <title>A comprehensive comparison of genomes of Erythrobacter spp. strains.</title>
        <authorList>
            <person name="Zheng Q."/>
        </authorList>
    </citation>
    <scope>NUCLEOTIDE SEQUENCE [LARGE SCALE GENOMIC DNA]</scope>
    <source>
        <strain evidence="2 3">DSM 6997</strain>
    </source>
</reference>
<dbReference type="PANTHER" id="PTHR47738:SF1">
    <property type="entry name" value="NITROGEN REGULATORY PROTEIN"/>
    <property type="match status" value="1"/>
</dbReference>
<dbReference type="Pfam" id="PF00359">
    <property type="entry name" value="PTS_EIIA_2"/>
    <property type="match status" value="1"/>
</dbReference>